<keyword evidence="11" id="KW-1185">Reference proteome</keyword>
<feature type="chain" id="PRO_5006798283" evidence="8">
    <location>
        <begin position="26"/>
        <end position="480"/>
    </location>
</feature>
<feature type="signal peptide" evidence="8">
    <location>
        <begin position="1"/>
        <end position="25"/>
    </location>
</feature>
<dbReference type="Gene3D" id="1.25.40.10">
    <property type="entry name" value="Tetratricopeptide repeat domain"/>
    <property type="match status" value="1"/>
</dbReference>
<evidence type="ECO:0000313" key="10">
    <source>
        <dbReference type="EMBL" id="AKJ95792.1"/>
    </source>
</evidence>
<dbReference type="GO" id="GO:0051603">
    <property type="term" value="P:proteolysis involved in protein catabolic process"/>
    <property type="evidence" value="ECO:0007669"/>
    <property type="project" value="TreeGrafter"/>
</dbReference>
<dbReference type="Gene3D" id="3.30.2010.10">
    <property type="entry name" value="Metalloproteases ('zincins'), catalytic domain"/>
    <property type="match status" value="1"/>
</dbReference>
<comment type="cofactor">
    <cofactor evidence="1">
        <name>Zn(2+)</name>
        <dbReference type="ChEBI" id="CHEBI:29105"/>
    </cofactor>
</comment>
<evidence type="ECO:0000256" key="8">
    <source>
        <dbReference type="SAM" id="SignalP"/>
    </source>
</evidence>
<name>A0A0G3G8D7_9GAMM</name>
<evidence type="ECO:0000256" key="6">
    <source>
        <dbReference type="ARBA" id="ARBA00023049"/>
    </source>
</evidence>
<keyword evidence="8" id="KW-0732">Signal</keyword>
<dbReference type="PANTHER" id="PTHR22726">
    <property type="entry name" value="METALLOENDOPEPTIDASE OMA1"/>
    <property type="match status" value="1"/>
</dbReference>
<proteinExistence type="predicted"/>
<dbReference type="InterPro" id="IPR051156">
    <property type="entry name" value="Mito/Outer_Membr_Metalloprot"/>
</dbReference>
<dbReference type="GO" id="GO:0046872">
    <property type="term" value="F:metal ion binding"/>
    <property type="evidence" value="ECO:0007669"/>
    <property type="project" value="UniProtKB-KW"/>
</dbReference>
<feature type="domain" description="Peptidase M48" evidence="9">
    <location>
        <begin position="73"/>
        <end position="257"/>
    </location>
</feature>
<evidence type="ECO:0000256" key="4">
    <source>
        <dbReference type="ARBA" id="ARBA00022801"/>
    </source>
</evidence>
<dbReference type="GO" id="GO:0016020">
    <property type="term" value="C:membrane"/>
    <property type="evidence" value="ECO:0007669"/>
    <property type="project" value="TreeGrafter"/>
</dbReference>
<dbReference type="KEGG" id="tvr:TVD_10670"/>
<evidence type="ECO:0000256" key="2">
    <source>
        <dbReference type="ARBA" id="ARBA00022670"/>
    </source>
</evidence>
<keyword evidence="3" id="KW-0479">Metal-binding</keyword>
<feature type="region of interest" description="Disordered" evidence="7">
    <location>
        <begin position="447"/>
        <end position="480"/>
    </location>
</feature>
<dbReference type="AlphaFoldDB" id="A0A0G3G8D7"/>
<evidence type="ECO:0000259" key="9">
    <source>
        <dbReference type="Pfam" id="PF01435"/>
    </source>
</evidence>
<accession>A0A0G3G8D7</accession>
<evidence type="ECO:0000256" key="7">
    <source>
        <dbReference type="SAM" id="MobiDB-lite"/>
    </source>
</evidence>
<dbReference type="Proteomes" id="UP000064201">
    <property type="component" value="Chromosome"/>
</dbReference>
<keyword evidence="5" id="KW-0862">Zinc</keyword>
<dbReference type="EMBL" id="CP011367">
    <property type="protein sequence ID" value="AKJ95792.1"/>
    <property type="molecule type" value="Genomic_DNA"/>
</dbReference>
<dbReference type="PANTHER" id="PTHR22726:SF1">
    <property type="entry name" value="METALLOENDOPEPTIDASE OMA1, MITOCHONDRIAL"/>
    <property type="match status" value="1"/>
</dbReference>
<dbReference type="STRING" id="106634.TVD_10670"/>
<sequence>MPSIVHFLLAALLVVASLAVPPAHSSGVSLPDLGEASGGVLTPAEERELGRSLLREVRRSAPLVTDPEIVFYVDSLGRQLLANAPSADGPFYFLTIDNSQVNAFAMPGGIIGIHAGLMLEVRDEAELAAVVAHEIAHVTQRHLARMFARGRDINFTTGLAILAGILASAVDPTLGSAIITGGVAGGIQQQINFTRANEAEADRAGMQILQGTGFDPNAMADFFERLQELSRGVGDQVPEYLRTHPVTLDRITDARNRANQMTASDTRNRGPEFQWMQARMQALQDPRRTLERFRATDTPSPQQRYGAAVAYLERGEPGRAREQLERLDAADAPGLTLELAFAALLREEGEHSAALERLEDLDAVYPGHPVIRERLARVHRDLGQPDRAIRILSDMIRREAAPNPELLRLQADIADAAGYIAISREAMAEYFFHRAQYEEAVRQFEAGMDASDASERDRQRIEDKRDTARQTAREAREDRR</sequence>
<evidence type="ECO:0000313" key="11">
    <source>
        <dbReference type="Proteomes" id="UP000064201"/>
    </source>
</evidence>
<dbReference type="OrthoDB" id="9810445at2"/>
<keyword evidence="2" id="KW-0645">Protease</keyword>
<organism evidence="10 11">
    <name type="scientific">Thioalkalivibrio versutus</name>
    <dbReference type="NCBI Taxonomy" id="106634"/>
    <lineage>
        <taxon>Bacteria</taxon>
        <taxon>Pseudomonadati</taxon>
        <taxon>Pseudomonadota</taxon>
        <taxon>Gammaproteobacteria</taxon>
        <taxon>Chromatiales</taxon>
        <taxon>Ectothiorhodospiraceae</taxon>
        <taxon>Thioalkalivibrio</taxon>
    </lineage>
</organism>
<reference evidence="10 11" key="1">
    <citation type="submission" date="2015-04" db="EMBL/GenBank/DDBJ databases">
        <title>Complete Sequence for the Genome of the Thioalkalivibrio versutus D301.</title>
        <authorList>
            <person name="Mu T."/>
            <person name="Zhou J."/>
            <person name="Xu X."/>
        </authorList>
    </citation>
    <scope>NUCLEOTIDE SEQUENCE [LARGE SCALE GENOMIC DNA]</scope>
    <source>
        <strain evidence="10 11">D301</strain>
    </source>
</reference>
<evidence type="ECO:0000256" key="1">
    <source>
        <dbReference type="ARBA" id="ARBA00001947"/>
    </source>
</evidence>
<dbReference type="SUPFAM" id="SSF48452">
    <property type="entry name" value="TPR-like"/>
    <property type="match status" value="1"/>
</dbReference>
<dbReference type="InterPro" id="IPR011990">
    <property type="entry name" value="TPR-like_helical_dom_sf"/>
</dbReference>
<protein>
    <submittedName>
        <fullName evidence="10">Peptidase M48</fullName>
    </submittedName>
</protein>
<keyword evidence="4" id="KW-0378">Hydrolase</keyword>
<evidence type="ECO:0000256" key="3">
    <source>
        <dbReference type="ARBA" id="ARBA00022723"/>
    </source>
</evidence>
<keyword evidence="6" id="KW-0482">Metalloprotease</keyword>
<dbReference type="Pfam" id="PF14559">
    <property type="entry name" value="TPR_19"/>
    <property type="match status" value="1"/>
</dbReference>
<dbReference type="RefSeq" id="WP_047251580.1">
    <property type="nucleotide sequence ID" value="NZ_CP011367.1"/>
</dbReference>
<feature type="compositionally biased region" description="Basic and acidic residues" evidence="7">
    <location>
        <begin position="453"/>
        <end position="480"/>
    </location>
</feature>
<gene>
    <name evidence="10" type="ORF">TVD_10670</name>
</gene>
<dbReference type="GO" id="GO:0004222">
    <property type="term" value="F:metalloendopeptidase activity"/>
    <property type="evidence" value="ECO:0007669"/>
    <property type="project" value="InterPro"/>
</dbReference>
<dbReference type="CDD" id="cd07333">
    <property type="entry name" value="M48C_bepA_like"/>
    <property type="match status" value="1"/>
</dbReference>
<dbReference type="PATRIC" id="fig|106634.4.peg.2179"/>
<dbReference type="InterPro" id="IPR001915">
    <property type="entry name" value="Peptidase_M48"/>
</dbReference>
<evidence type="ECO:0000256" key="5">
    <source>
        <dbReference type="ARBA" id="ARBA00022833"/>
    </source>
</evidence>
<dbReference type="Pfam" id="PF01435">
    <property type="entry name" value="Peptidase_M48"/>
    <property type="match status" value="1"/>
</dbReference>